<evidence type="ECO:0000313" key="3">
    <source>
        <dbReference type="Proteomes" id="UP000324517"/>
    </source>
</evidence>
<evidence type="ECO:0000313" key="2">
    <source>
        <dbReference type="EMBL" id="TYS67236.1"/>
    </source>
</evidence>
<dbReference type="AlphaFoldDB" id="A0A5D4SZH2"/>
<evidence type="ECO:0000256" key="1">
    <source>
        <dbReference type="SAM" id="Phobius"/>
    </source>
</evidence>
<feature type="transmembrane region" description="Helical" evidence="1">
    <location>
        <begin position="50"/>
        <end position="71"/>
    </location>
</feature>
<accession>A0A5D4SZH2</accession>
<proteinExistence type="predicted"/>
<reference evidence="2 3" key="1">
    <citation type="submission" date="2019-08" db="EMBL/GenBank/DDBJ databases">
        <title>Bacillus genomes from the desert of Cuatro Cienegas, Coahuila.</title>
        <authorList>
            <person name="Olmedo-Alvarez G."/>
        </authorList>
    </citation>
    <scope>NUCLEOTIDE SEQUENCE [LARGE SCALE GENOMIC DNA]</scope>
    <source>
        <strain evidence="2 3">CH98b_3T</strain>
    </source>
</reference>
<dbReference type="RefSeq" id="WP_148980406.1">
    <property type="nucleotide sequence ID" value="NZ_JBNILM010000011.1"/>
</dbReference>
<organism evidence="2 3">
    <name type="scientific">Sutcliffiella horikoshii</name>
    <dbReference type="NCBI Taxonomy" id="79883"/>
    <lineage>
        <taxon>Bacteria</taxon>
        <taxon>Bacillati</taxon>
        <taxon>Bacillota</taxon>
        <taxon>Bacilli</taxon>
        <taxon>Bacillales</taxon>
        <taxon>Bacillaceae</taxon>
        <taxon>Sutcliffiella</taxon>
    </lineage>
</organism>
<dbReference type="Proteomes" id="UP000324517">
    <property type="component" value="Unassembled WGS sequence"/>
</dbReference>
<dbReference type="OrthoDB" id="2476187at2"/>
<feature type="transmembrane region" description="Helical" evidence="1">
    <location>
        <begin position="7"/>
        <end position="25"/>
    </location>
</feature>
<name>A0A5D4SZH2_9BACI</name>
<keyword evidence="1" id="KW-1133">Transmembrane helix</keyword>
<protein>
    <submittedName>
        <fullName evidence="2">Uncharacterized protein</fullName>
    </submittedName>
</protein>
<keyword evidence="1" id="KW-0472">Membrane</keyword>
<comment type="caution">
    <text evidence="2">The sequence shown here is derived from an EMBL/GenBank/DDBJ whole genome shotgun (WGS) entry which is preliminary data.</text>
</comment>
<dbReference type="EMBL" id="VTET01000013">
    <property type="protein sequence ID" value="TYS67236.1"/>
    <property type="molecule type" value="Genomic_DNA"/>
</dbReference>
<gene>
    <name evidence="2" type="ORF">FZC75_19330</name>
</gene>
<keyword evidence="1" id="KW-0812">Transmembrane</keyword>
<feature type="transmembrane region" description="Helical" evidence="1">
    <location>
        <begin position="78"/>
        <end position="97"/>
    </location>
</feature>
<sequence length="213" mass="23913">MLKSKPSLYVFVSLIVIAMIMSFPFRLNSSYGPERTSVLSIPTRTAEGPVYAGMITVSILLLGLVFLVLALKKYKARAVILTVLLFVFGPLKIAEAYQSTFATGLDAISYDKENSTCTYEAKDETTMTARCELYLQNHSKEDVSFKLTFYEEEWFNGPQYMNNAGPFKVTVPPNNENPIIVKRELKLEKEQPFSGSDSHFNVILEAGGKKRIL</sequence>